<feature type="domain" description="RING-type" evidence="6">
    <location>
        <begin position="148"/>
        <end position="202"/>
    </location>
</feature>
<feature type="zinc finger region" description="C3H1-type" evidence="4">
    <location>
        <begin position="231"/>
        <end position="260"/>
    </location>
</feature>
<reference evidence="9" key="1">
    <citation type="submission" date="2025-08" db="UniProtKB">
        <authorList>
            <consortium name="RefSeq"/>
        </authorList>
    </citation>
    <scope>IDENTIFICATION</scope>
    <source>
        <tissue evidence="9">Blood</tissue>
    </source>
</reference>
<dbReference type="InterPro" id="IPR013083">
    <property type="entry name" value="Znf_RING/FYVE/PHD"/>
</dbReference>
<keyword evidence="2 4" id="KW-0863">Zinc-finger</keyword>
<dbReference type="PANTHER" id="PTHR32094">
    <property type="entry name" value="FANCONI ANEMIA GROUP E PROTEIN"/>
    <property type="match status" value="1"/>
</dbReference>
<evidence type="ECO:0000259" key="7">
    <source>
        <dbReference type="PROSITE" id="PS50103"/>
    </source>
</evidence>
<keyword evidence="8" id="KW-1185">Reference proteome</keyword>
<evidence type="ECO:0000313" key="9">
    <source>
        <dbReference type="RefSeq" id="XP_025781851.1"/>
    </source>
</evidence>
<dbReference type="InterPro" id="IPR000571">
    <property type="entry name" value="Znf_CCCH"/>
</dbReference>
<dbReference type="GeneID" id="112862841"/>
<dbReference type="FunFam" id="1.25.40.480:FF:000002">
    <property type="entry name" value="Fanconi anemia, complementation group E"/>
    <property type="match status" value="1"/>
</dbReference>
<dbReference type="CDD" id="cd07439">
    <property type="entry name" value="FANCE_c-term"/>
    <property type="match status" value="1"/>
</dbReference>
<gene>
    <name evidence="9" type="primary">FANCE</name>
</gene>
<evidence type="ECO:0000313" key="8">
    <source>
        <dbReference type="Proteomes" id="UP000515131"/>
    </source>
</evidence>
<dbReference type="RefSeq" id="XP_025781851.1">
    <property type="nucleotide sequence ID" value="XM_025926066.1"/>
</dbReference>
<feature type="domain" description="C3H1-type" evidence="7">
    <location>
        <begin position="231"/>
        <end position="260"/>
    </location>
</feature>
<dbReference type="Proteomes" id="UP000515131">
    <property type="component" value="Unplaced"/>
</dbReference>
<feature type="compositionally biased region" description="Low complexity" evidence="5">
    <location>
        <begin position="44"/>
        <end position="56"/>
    </location>
</feature>
<evidence type="ECO:0000256" key="5">
    <source>
        <dbReference type="SAM" id="MobiDB-lite"/>
    </source>
</evidence>
<keyword evidence="3 4" id="KW-0862">Zinc</keyword>
<dbReference type="InterPro" id="IPR021025">
    <property type="entry name" value="Fanconi_anaemia_gr_E_prot_C"/>
</dbReference>
<feature type="region of interest" description="Disordered" evidence="5">
    <location>
        <begin position="94"/>
        <end position="120"/>
    </location>
</feature>
<dbReference type="PROSITE" id="PS50103">
    <property type="entry name" value="ZF_C3H1"/>
    <property type="match status" value="1"/>
</dbReference>
<dbReference type="Gene3D" id="3.30.40.10">
    <property type="entry name" value="Zinc/RING finger domain, C3HC4 (zinc finger)"/>
    <property type="match status" value="1"/>
</dbReference>
<dbReference type="InterPro" id="IPR039685">
    <property type="entry name" value="FANCE"/>
</dbReference>
<evidence type="ECO:0000259" key="6">
    <source>
        <dbReference type="PROSITE" id="PS50089"/>
    </source>
</evidence>
<evidence type="ECO:0000256" key="3">
    <source>
        <dbReference type="ARBA" id="ARBA00022833"/>
    </source>
</evidence>
<feature type="compositionally biased region" description="Basic and acidic residues" evidence="5">
    <location>
        <begin position="452"/>
        <end position="487"/>
    </location>
</feature>
<dbReference type="InterPro" id="IPR001841">
    <property type="entry name" value="Znf_RING"/>
</dbReference>
<dbReference type="Pfam" id="PF11510">
    <property type="entry name" value="FA_FANCE"/>
    <property type="match status" value="1"/>
</dbReference>
<protein>
    <submittedName>
        <fullName evidence="9">Fanconi anemia group E protein</fullName>
    </submittedName>
</protein>
<proteinExistence type="predicted"/>
<dbReference type="GO" id="GO:0043240">
    <property type="term" value="C:Fanconi anaemia nuclear complex"/>
    <property type="evidence" value="ECO:0007669"/>
    <property type="project" value="InterPro"/>
</dbReference>
<dbReference type="Gene3D" id="1.25.40.480">
    <property type="match status" value="1"/>
</dbReference>
<sequence>MAGKEAHDKSGPLSQSPGPGLNMCYQHPQPPGHLEWGRRHSEPRVTLPRPRLGLTRRGSEPTYLPSVAVGWDWPGACWGMEPGLVGLAGKAEEVDGSSWKSPSPSCESSGALQEPQPKSDPVRELMAPLQSLGLELQQREQDSRDVVCGICMDKVWDKPEAERIFGILPNCTHAHCLGCLRTWRKSQQNFPLAVIKACPQCRVHSSYIIPHKFWVSEGAEKEQLIRNFKARTSQIRCRFFMQGNGRCPFKSDCIYLHQLPDKALTSDSPWTESMQLTSGSEVVLGPTGFQGGTEQEDEAFFMDCALAMAFWGSELLLDRNNSYLGFLKPLLLRLPQLCQRNLMSLLMAVWPSLPESGLLSVLQIAQQDQSPDPDTWLRALGELLRRDLDVGVSTAGASPLSKSCQRQLRGLCRRLGQGGRRLKLLQTPDPGEEKEEDKEDEDPHWPGKRRKGPEEEPARPEGERAPKRFRYLEREEEGHKEERHEPESLESLADGGGTLPIKNQPVQAEPSVAGQSLEDAKGLAENLELPKAIQDQVPRLQQLLKTFGEGLEGAPPVELQLLHECSPSQMELLCAQLQLLQLSDTALLQFCSWLLSLSPDLSLSNATILTKSLFLRRILSLTSSASRLLVTALTSFCAKYAYPVCRTLLGPVLQAPGTGPAQTELLCCLMKDEALEPDTQVLMLGQILELPWKEKTFLVLQSLLERQVEMTPEKFSVLMEKLCKEGPAAATSVAYAKLMLTVMTKYQANITEIQRLGLATVLELNTTFLRKSLQAALRRLAP</sequence>
<dbReference type="SUPFAM" id="SSF57850">
    <property type="entry name" value="RING/U-box"/>
    <property type="match status" value="1"/>
</dbReference>
<name>A0A6P6I1H7_PUMCO</name>
<feature type="compositionally biased region" description="Low complexity" evidence="5">
    <location>
        <begin position="97"/>
        <end position="109"/>
    </location>
</feature>
<evidence type="ECO:0000256" key="1">
    <source>
        <dbReference type="ARBA" id="ARBA00022723"/>
    </source>
</evidence>
<dbReference type="KEGG" id="pcoo:112862841"/>
<dbReference type="PANTHER" id="PTHR32094:SF5">
    <property type="entry name" value="FANCONI ANEMIA GROUP E PROTEIN"/>
    <property type="match status" value="1"/>
</dbReference>
<dbReference type="CTD" id="2178"/>
<dbReference type="GO" id="GO:0008270">
    <property type="term" value="F:zinc ion binding"/>
    <property type="evidence" value="ECO:0007669"/>
    <property type="project" value="UniProtKB-KW"/>
</dbReference>
<organism evidence="8 9">
    <name type="scientific">Puma concolor</name>
    <name type="common">Mountain lion</name>
    <name type="synonym">Felis concolor</name>
    <dbReference type="NCBI Taxonomy" id="9696"/>
    <lineage>
        <taxon>Eukaryota</taxon>
        <taxon>Metazoa</taxon>
        <taxon>Chordata</taxon>
        <taxon>Craniata</taxon>
        <taxon>Vertebrata</taxon>
        <taxon>Euteleostomi</taxon>
        <taxon>Mammalia</taxon>
        <taxon>Eutheria</taxon>
        <taxon>Laurasiatheria</taxon>
        <taxon>Carnivora</taxon>
        <taxon>Feliformia</taxon>
        <taxon>Felidae</taxon>
        <taxon>Felinae</taxon>
        <taxon>Puma</taxon>
    </lineage>
</organism>
<keyword evidence="1 4" id="KW-0479">Metal-binding</keyword>
<dbReference type="GO" id="GO:0036297">
    <property type="term" value="P:interstrand cross-link repair"/>
    <property type="evidence" value="ECO:0007669"/>
    <property type="project" value="InterPro"/>
</dbReference>
<feature type="compositionally biased region" description="Acidic residues" evidence="5">
    <location>
        <begin position="430"/>
        <end position="442"/>
    </location>
</feature>
<evidence type="ECO:0000256" key="2">
    <source>
        <dbReference type="ARBA" id="ARBA00022771"/>
    </source>
</evidence>
<evidence type="ECO:0000256" key="4">
    <source>
        <dbReference type="PROSITE-ProRule" id="PRU00723"/>
    </source>
</evidence>
<dbReference type="PROSITE" id="PS50089">
    <property type="entry name" value="ZF_RING_2"/>
    <property type="match status" value="1"/>
</dbReference>
<dbReference type="AlphaFoldDB" id="A0A6P6I1H7"/>
<feature type="region of interest" description="Disordered" evidence="5">
    <location>
        <begin position="419"/>
        <end position="510"/>
    </location>
</feature>
<accession>A0A6P6I1H7</accession>
<feature type="region of interest" description="Disordered" evidence="5">
    <location>
        <begin position="1"/>
        <end position="59"/>
    </location>
</feature>
<feature type="compositionally biased region" description="Basic and acidic residues" evidence="5">
    <location>
        <begin position="1"/>
        <end position="10"/>
    </location>
</feature>